<dbReference type="SUPFAM" id="SSF50985">
    <property type="entry name" value="RCC1/BLIP-II"/>
    <property type="match status" value="1"/>
</dbReference>
<sequence>MSYISVVLFSITIAIAVTVFFLKRPSTTNRPFRIEQQQQQQQNNNNNNNNNIKVKKLSNLILLNIIEKIDDNVDLICFLLTCKRLYYSIRQHKNIRFKDIGYINAKDCLNEYLLDRLSSSSCLPSFKHIFANALSNQMMIVTSDNTYNTKHVQANGLVNFYVLETNNNNHRFNIDQKEEEKEETNQSSSSSSSLSSIEKIVLLLNDNNDISDTHITKLPSTPRVLLIRNPSKPVNHPFGYIPPSVKDLVLSCRAINCEKIFLGNHIETLRLLIARIESNNTIQLPLGLKTFVLLPFGPYQQQWTFNFLALLSLTTLKLEVYLQIRYYEIRILCLDLEPLVSLETLIMDAKSHIVLSQSISTLKHLQLLRYSTINFIPNTLSHLVVSTDTYMKFIKQSQQIPTLTNGPSIVVLPFLKHLEIQGMVSHLDHSDQSYIPHGVTSLDMTMSHKYRYTGLIPPSVVKLALKFNQRPSEAVVQSFKLPDTIKQLTWKGYHLHLDRYTGVPFIFPSLLEKLKYFPNTSDHINTKLLPQSTTSLSILAPNFFNNNNNSNSSSGVETPSISLLDCIHVDDANKNRTPANNTTISILGPNIKQLKWKFSFASPSDKFSIRLDQVINQTNVQELTVLVFNKVSALLDIRRLDNSNVLIIDKPSLIGGFITQRKRPTITTTTTTLQKNIHQSDYSSSSYEPLYLHFKRNQPPFLILKRREMYRLGTNQLQQRLLLSTSTSILSTTTTGGSSSSCSNGRSYSSFVKKLFERMKREDSQIKEKQDQEKFQQERQELLKIRELQHQQLKSLKGGLNVDKAKLGFKWSKPPLGMDRSATLGLPSFISSSPISQSPEQLEQQMQDQQNFKPTAVYSIGTNTQGQLGLGDCVSEEQFIFMETLTKESIKSLRSSISHSAILTNTSDLLTWGSNAQFQIGHKDGTLTSILPSVVENIPHSVRKPSFPRNKVIDVGLGGWHNFAVTREMDGSTQLYDLDIATITSGPFHSVALDRRGRVYQWGCGAIASSKKDHIHYTPQSLSDNALASLPNFAALKSRVVEITGFLESSQIVQIAAGDNLSLAVTNQGELYAWNTVDTHAKRIEMKEFADKRVVKVATSFTHTGVILEGIDNPSTRSVLLWPSRSFQLDRELQGSFFSTITDQPKLYTFPSDHHITDLSLGVHFALVLASENKQQQS</sequence>
<feature type="repeat" description="RCC1" evidence="1">
    <location>
        <begin position="907"/>
        <end position="968"/>
    </location>
</feature>
<evidence type="ECO:0000256" key="1">
    <source>
        <dbReference type="PROSITE-ProRule" id="PRU00235"/>
    </source>
</evidence>
<gene>
    <name evidence="2" type="ORF">DFA_01064</name>
</gene>
<dbReference type="InterPro" id="IPR000408">
    <property type="entry name" value="Reg_chr_condens"/>
</dbReference>
<protein>
    <recommendedName>
        <fullName evidence="4">Regulator of chromosome condensation domain-containing protein</fullName>
    </recommendedName>
</protein>
<dbReference type="PANTHER" id="PTHR45982">
    <property type="entry name" value="REGULATOR OF CHROMOSOME CONDENSATION"/>
    <property type="match status" value="1"/>
</dbReference>
<accession>F4PQM2</accession>
<dbReference type="GeneID" id="14874188"/>
<organism evidence="2 3">
    <name type="scientific">Cavenderia fasciculata</name>
    <name type="common">Slime mold</name>
    <name type="synonym">Dictyostelium fasciculatum</name>
    <dbReference type="NCBI Taxonomy" id="261658"/>
    <lineage>
        <taxon>Eukaryota</taxon>
        <taxon>Amoebozoa</taxon>
        <taxon>Evosea</taxon>
        <taxon>Eumycetozoa</taxon>
        <taxon>Dictyostelia</taxon>
        <taxon>Acytosteliales</taxon>
        <taxon>Cavenderiaceae</taxon>
        <taxon>Cavenderia</taxon>
    </lineage>
</organism>
<dbReference type="EMBL" id="GL883010">
    <property type="protein sequence ID" value="EGG21189.1"/>
    <property type="molecule type" value="Genomic_DNA"/>
</dbReference>
<reference evidence="3" key="1">
    <citation type="journal article" date="2011" name="Genome Res.">
        <title>Phylogeny-wide analysis of social amoeba genomes highlights ancient origins for complex intercellular communication.</title>
        <authorList>
            <person name="Heidel A.J."/>
            <person name="Lawal H.M."/>
            <person name="Felder M."/>
            <person name="Schilde C."/>
            <person name="Helps N.R."/>
            <person name="Tunggal B."/>
            <person name="Rivero F."/>
            <person name="John U."/>
            <person name="Schleicher M."/>
            <person name="Eichinger L."/>
            <person name="Platzer M."/>
            <person name="Noegel A.A."/>
            <person name="Schaap P."/>
            <person name="Gloeckner G."/>
        </authorList>
    </citation>
    <scope>NUCLEOTIDE SEQUENCE [LARGE SCALE GENOMIC DNA]</scope>
    <source>
        <strain evidence="3">SH3</strain>
    </source>
</reference>
<dbReference type="Pfam" id="PF00415">
    <property type="entry name" value="RCC1"/>
    <property type="match status" value="1"/>
</dbReference>
<name>F4PQM2_CACFS</name>
<feature type="repeat" description="RCC1" evidence="1">
    <location>
        <begin position="997"/>
        <end position="1068"/>
    </location>
</feature>
<dbReference type="RefSeq" id="XP_004359039.1">
    <property type="nucleotide sequence ID" value="XM_004358982.1"/>
</dbReference>
<evidence type="ECO:0000313" key="2">
    <source>
        <dbReference type="EMBL" id="EGG21189.1"/>
    </source>
</evidence>
<evidence type="ECO:0000313" key="3">
    <source>
        <dbReference type="Proteomes" id="UP000007797"/>
    </source>
</evidence>
<keyword evidence="3" id="KW-1185">Reference proteome</keyword>
<dbReference type="KEGG" id="dfa:DFA_01064"/>
<feature type="repeat" description="RCC1" evidence="1">
    <location>
        <begin position="855"/>
        <end position="906"/>
    </location>
</feature>
<dbReference type="Gene3D" id="2.130.10.30">
    <property type="entry name" value="Regulator of chromosome condensation 1/beta-lactamase-inhibitor protein II"/>
    <property type="match status" value="2"/>
</dbReference>
<dbReference type="Proteomes" id="UP000007797">
    <property type="component" value="Unassembled WGS sequence"/>
</dbReference>
<dbReference type="PROSITE" id="PS50012">
    <property type="entry name" value="RCC1_3"/>
    <property type="match status" value="3"/>
</dbReference>
<dbReference type="PANTHER" id="PTHR45982:SF4">
    <property type="entry name" value="PHR DOMAIN-CONTAINING PROTEIN"/>
    <property type="match status" value="1"/>
</dbReference>
<evidence type="ECO:0008006" key="4">
    <source>
        <dbReference type="Google" id="ProtNLM"/>
    </source>
</evidence>
<dbReference type="OrthoDB" id="70707at2759"/>
<dbReference type="AlphaFoldDB" id="F4PQM2"/>
<proteinExistence type="predicted"/>
<dbReference type="InterPro" id="IPR051553">
    <property type="entry name" value="Ran_GTPase-activating"/>
</dbReference>
<dbReference type="PROSITE" id="PS00626">
    <property type="entry name" value="RCC1_2"/>
    <property type="match status" value="1"/>
</dbReference>
<dbReference type="InterPro" id="IPR009091">
    <property type="entry name" value="RCC1/BLIP-II"/>
</dbReference>